<dbReference type="AlphaFoldDB" id="A0A6D1P1G2"/>
<reference evidence="1" key="1">
    <citation type="submission" date="2019-05" db="EMBL/GenBank/DDBJ databases">
        <title>A multi-drug resistance Escherichia coli co-producting mcr-1,mcr-3 and blaCTX-M from swine in china.</title>
        <authorList>
            <person name="Sun D."/>
            <person name="Jiao X."/>
            <person name="Chen X."/>
        </authorList>
    </citation>
    <scope>NUCLEOTIDE SEQUENCE</scope>
    <source>
        <strain evidence="1">YZUC2624</strain>
        <plasmid evidence="1">pYZUC2624.1</plasmid>
    </source>
</reference>
<sequence length="78" mass="8841">MVDLPPAQEHKEFLIDPTVRVTQDVKDKQGRVIASAGELINPLSRFPQNLTMIIFDPLNPGQLVWAEQQYRQRLGSGK</sequence>
<dbReference type="EMBL" id="MK962305">
    <property type="protein sequence ID" value="QHJ90680.1"/>
    <property type="molecule type" value="Genomic_DNA"/>
</dbReference>
<geneLocation type="plasmid" evidence="1">
    <name>pYZUC2624.1</name>
</geneLocation>
<proteinExistence type="predicted"/>
<accession>A0A6D1P1G2</accession>
<protein>
    <submittedName>
        <fullName evidence="1">Uncharacterized protein</fullName>
    </submittedName>
</protein>
<name>A0A6D1P1G2_ECOLX</name>
<keyword evidence="1" id="KW-0614">Plasmid</keyword>
<evidence type="ECO:0000313" key="1">
    <source>
        <dbReference type="EMBL" id="QHJ90680.1"/>
    </source>
</evidence>
<organism evidence="1">
    <name type="scientific">Escherichia coli</name>
    <dbReference type="NCBI Taxonomy" id="562"/>
    <lineage>
        <taxon>Bacteria</taxon>
        <taxon>Pseudomonadati</taxon>
        <taxon>Pseudomonadota</taxon>
        <taxon>Gammaproteobacteria</taxon>
        <taxon>Enterobacterales</taxon>
        <taxon>Enterobacteriaceae</taxon>
        <taxon>Escherichia</taxon>
    </lineage>
</organism>